<evidence type="ECO:0000256" key="11">
    <source>
        <dbReference type="SAM" id="SignalP"/>
    </source>
</evidence>
<dbReference type="PANTHER" id="PTHR42715:SF29">
    <property type="entry name" value="BETA-GLUCOSIDASE A-RELATED"/>
    <property type="match status" value="1"/>
</dbReference>
<dbReference type="InterPro" id="IPR013783">
    <property type="entry name" value="Ig-like_fold"/>
</dbReference>
<keyword evidence="14" id="KW-1185">Reference proteome</keyword>
<dbReference type="Pfam" id="PF08242">
    <property type="entry name" value="Methyltransf_12"/>
    <property type="match status" value="1"/>
</dbReference>
<evidence type="ECO:0000256" key="10">
    <source>
        <dbReference type="SAM" id="MobiDB-lite"/>
    </source>
</evidence>
<gene>
    <name evidence="13" type="ORF">HOO65_060280</name>
</gene>
<dbReference type="InterPro" id="IPR017853">
    <property type="entry name" value="GH"/>
</dbReference>
<reference evidence="13 14" key="1">
    <citation type="submission" date="2020-05" db="EMBL/GenBank/DDBJ databases">
        <title>Ceratocystis lukuohia genome.</title>
        <authorList>
            <person name="Harrington T.C."/>
            <person name="Kim K."/>
            <person name="Mayers C.G."/>
        </authorList>
    </citation>
    <scope>NUCLEOTIDE SEQUENCE [LARGE SCALE GENOMIC DNA]</scope>
    <source>
        <strain evidence="13 14">C4212</strain>
    </source>
</reference>
<organism evidence="13 14">
    <name type="scientific">Ceratocystis lukuohia</name>
    <dbReference type="NCBI Taxonomy" id="2019550"/>
    <lineage>
        <taxon>Eukaryota</taxon>
        <taxon>Fungi</taxon>
        <taxon>Dikarya</taxon>
        <taxon>Ascomycota</taxon>
        <taxon>Pezizomycotina</taxon>
        <taxon>Sordariomycetes</taxon>
        <taxon>Hypocreomycetidae</taxon>
        <taxon>Microascales</taxon>
        <taxon>Ceratocystidaceae</taxon>
        <taxon>Ceratocystis</taxon>
    </lineage>
</organism>
<evidence type="ECO:0000256" key="3">
    <source>
        <dbReference type="ARBA" id="ARBA00005336"/>
    </source>
</evidence>
<accession>A0ABR4MDV1</accession>
<protein>
    <recommendedName>
        <fullName evidence="4">beta-glucosidase</fullName>
        <ecNumber evidence="4">3.2.1.21</ecNumber>
    </recommendedName>
</protein>
<dbReference type="EC" id="3.2.1.21" evidence="4"/>
<name>A0ABR4MDV1_9PEZI</name>
<evidence type="ECO:0000313" key="13">
    <source>
        <dbReference type="EMBL" id="KAL2886450.1"/>
    </source>
</evidence>
<dbReference type="CDD" id="cd02440">
    <property type="entry name" value="AdoMet_MTases"/>
    <property type="match status" value="1"/>
</dbReference>
<evidence type="ECO:0000256" key="9">
    <source>
        <dbReference type="ARBA" id="ARBA00023326"/>
    </source>
</evidence>
<comment type="similarity">
    <text evidence="3">Belongs to the glycosyl hydrolase 3 family.</text>
</comment>
<feature type="signal peptide" evidence="11">
    <location>
        <begin position="1"/>
        <end position="18"/>
    </location>
</feature>
<dbReference type="Pfam" id="PF14310">
    <property type="entry name" value="Fn3-like"/>
    <property type="match status" value="1"/>
</dbReference>
<dbReference type="Proteomes" id="UP001610728">
    <property type="component" value="Unassembled WGS sequence"/>
</dbReference>
<sequence length="1181" mass="128229">MHKLTVFASALLAAVAHAYPSERVARSYNSSTLAHSDPFYPSPWMDPEAIGWEEAYAKAKDFVSQLTLLEKVNLTTGVGWESERCVGNVGSIPRLGMRGLCLQDSPVGVRMADYVSVFPSGQVAAATFDRSLIFKRGEAIGREHRAKGIDVMLGPVAGPLGRTPAGGRNWEGFSPDPYLTGVGMEESVRGIQEKGGVIACAKHWIGNEQEHFRQAPESMGYGDNITESLSSNIDDRTMHELYMWPFADAVRAGVGSFMCSYQQVNNSYSCQNSKLNNNLLKGELGFQGFIMSDWQAQHTGVSSAVAGLDMTMPGDTSMGSGRSFWGANLTLAVVNGTLPEWRIDDMAMRIMAAFFKVGMSPDSMPDINFSSWTKDTYGYVHNAAKENYEIVNQHVDARNGKEHGDLIREIAAKGTVLLKNDGILPLNKPKFVAVVGEDAGPNLWGPNSCSDRGCDNGTLAMGWGSGTADFSYLVTPDTALLMQALEDGSRYESILSNYAWTQTKALVSQDNATAIVFVNADSGEGYISVDGNVGDRNNLTLWHDGDALIQNVSSVCSSTIVVIHSTGPVLLNNFYDHPNVSAILWAGLPGQESGRSIADVLYGRVNPAGRSPFTWGRSVESYGAQIIYEPNNGGDAPQDTFSEGLFVDYRYFDKVAPNSNDSGAPVYEFGYGLSYTTFEYSDLEVKSLDAESYSATTGESIEAPVLGNFSTDLDDYLFPDNIRPIYRFIYPYLNNSDAASASDDDHYGQTSDEFLPPNAADGSSQPRLSASGAPGGNPRLYDVLFQVSATITNTGDMAGDEVPQLYVSHGGPTDPVKVLRGFDRLTIEPGSSVTFSANITRRDLSNWCVVSQDWVITRYPKTVQQVAHLFIVLATMSSRELPNLRLRKPNDSVSAISSATAPSAAHLGNLYFGIYDTSFLTRYDYWVLNITCSYIWRVSTRSVLLPFFASHFSASHLDIGVGTGYFPATSLSLGIAPACSSPAPRIALWDLSSQALATARARILSAAPGAQVTAIQADATQPLPAAERALLLTGPRLAECNDARFDSISAFFVLHCMPGDTYTKVQALARNAASHLNPNGTFFGSTIVWSTQRVTSRPATQGLMIGTGSEDTIEGDSREDHGWFLPTLLMWIYNQTGIFHNKGDNPDAVIRALEDNFESVESWIVGTVLLFRAKAKTPRPK</sequence>
<keyword evidence="9" id="KW-0624">Polysaccharide degradation</keyword>
<dbReference type="InterPro" id="IPR002772">
    <property type="entry name" value="Glyco_hydro_3_C"/>
</dbReference>
<evidence type="ECO:0000256" key="6">
    <source>
        <dbReference type="ARBA" id="ARBA00023180"/>
    </source>
</evidence>
<comment type="caution">
    <text evidence="13">The sequence shown here is derived from an EMBL/GenBank/DDBJ whole genome shotgun (WGS) entry which is preliminary data.</text>
</comment>
<dbReference type="PRINTS" id="PR00133">
    <property type="entry name" value="GLHYDRLASE3"/>
</dbReference>
<dbReference type="Pfam" id="PF00933">
    <property type="entry name" value="Glyco_hydro_3"/>
    <property type="match status" value="1"/>
</dbReference>
<comment type="catalytic activity">
    <reaction evidence="1">
        <text>Hydrolysis of terminal, non-reducing beta-D-glucosyl residues with release of beta-D-glucose.</text>
        <dbReference type="EC" id="3.2.1.21"/>
    </reaction>
</comment>
<feature type="chain" id="PRO_5046656444" description="beta-glucosidase" evidence="11">
    <location>
        <begin position="19"/>
        <end position="1181"/>
    </location>
</feature>
<dbReference type="Gene3D" id="3.20.20.300">
    <property type="entry name" value="Glycoside hydrolase, family 3, N-terminal domain"/>
    <property type="match status" value="1"/>
</dbReference>
<dbReference type="InterPro" id="IPR036881">
    <property type="entry name" value="Glyco_hydro_3_C_sf"/>
</dbReference>
<dbReference type="InterPro" id="IPR026891">
    <property type="entry name" value="Fn3-like"/>
</dbReference>
<feature type="domain" description="Fibronectin type III-like" evidence="12">
    <location>
        <begin position="801"/>
        <end position="869"/>
    </location>
</feature>
<dbReference type="PANTHER" id="PTHR42715">
    <property type="entry name" value="BETA-GLUCOSIDASE"/>
    <property type="match status" value="1"/>
</dbReference>
<evidence type="ECO:0000256" key="8">
    <source>
        <dbReference type="ARBA" id="ARBA00023295"/>
    </source>
</evidence>
<keyword evidence="7" id="KW-0119">Carbohydrate metabolism</keyword>
<dbReference type="InterPro" id="IPR013217">
    <property type="entry name" value="Methyltransf_12"/>
</dbReference>
<evidence type="ECO:0000256" key="1">
    <source>
        <dbReference type="ARBA" id="ARBA00000448"/>
    </source>
</evidence>
<dbReference type="Pfam" id="PF01915">
    <property type="entry name" value="Glyco_hydro_3_C"/>
    <property type="match status" value="1"/>
</dbReference>
<keyword evidence="8" id="KW-0326">Glycosidase</keyword>
<dbReference type="InterPro" id="IPR036962">
    <property type="entry name" value="Glyco_hydro_3_N_sf"/>
</dbReference>
<dbReference type="RefSeq" id="XP_070857630.1">
    <property type="nucleotide sequence ID" value="XM_071003618.1"/>
</dbReference>
<dbReference type="SMART" id="SM01217">
    <property type="entry name" value="Fn3_like"/>
    <property type="match status" value="1"/>
</dbReference>
<dbReference type="Gene3D" id="2.60.40.10">
    <property type="entry name" value="Immunoglobulins"/>
    <property type="match status" value="1"/>
</dbReference>
<keyword evidence="11" id="KW-0732">Signal</keyword>
<evidence type="ECO:0000256" key="5">
    <source>
        <dbReference type="ARBA" id="ARBA00022801"/>
    </source>
</evidence>
<proteinExistence type="inferred from homology"/>
<evidence type="ECO:0000256" key="4">
    <source>
        <dbReference type="ARBA" id="ARBA00012744"/>
    </source>
</evidence>
<dbReference type="Gene3D" id="3.40.50.150">
    <property type="entry name" value="Vaccinia Virus protein VP39"/>
    <property type="match status" value="1"/>
</dbReference>
<evidence type="ECO:0000313" key="14">
    <source>
        <dbReference type="Proteomes" id="UP001610728"/>
    </source>
</evidence>
<keyword evidence="6" id="KW-0325">Glycoprotein</keyword>
<dbReference type="InterPro" id="IPR001764">
    <property type="entry name" value="Glyco_hydro_3_N"/>
</dbReference>
<dbReference type="InterPro" id="IPR029063">
    <property type="entry name" value="SAM-dependent_MTases_sf"/>
</dbReference>
<dbReference type="GeneID" id="98119676"/>
<dbReference type="EMBL" id="JABSNW010000006">
    <property type="protein sequence ID" value="KAL2886450.1"/>
    <property type="molecule type" value="Genomic_DNA"/>
</dbReference>
<dbReference type="SUPFAM" id="SSF52279">
    <property type="entry name" value="Beta-D-glucan exohydrolase, C-terminal domain"/>
    <property type="match status" value="1"/>
</dbReference>
<evidence type="ECO:0000259" key="12">
    <source>
        <dbReference type="SMART" id="SM01217"/>
    </source>
</evidence>
<dbReference type="SUPFAM" id="SSF51445">
    <property type="entry name" value="(Trans)glycosidases"/>
    <property type="match status" value="1"/>
</dbReference>
<keyword evidence="5" id="KW-0378">Hydrolase</keyword>
<dbReference type="Gene3D" id="3.40.50.1700">
    <property type="entry name" value="Glycoside hydrolase family 3 C-terminal domain"/>
    <property type="match status" value="1"/>
</dbReference>
<feature type="region of interest" description="Disordered" evidence="10">
    <location>
        <begin position="740"/>
        <end position="775"/>
    </location>
</feature>
<comment type="pathway">
    <text evidence="2">Glycan metabolism; cellulose degradation.</text>
</comment>
<evidence type="ECO:0000256" key="7">
    <source>
        <dbReference type="ARBA" id="ARBA00023277"/>
    </source>
</evidence>
<evidence type="ECO:0000256" key="2">
    <source>
        <dbReference type="ARBA" id="ARBA00004987"/>
    </source>
</evidence>
<dbReference type="SUPFAM" id="SSF53335">
    <property type="entry name" value="S-adenosyl-L-methionine-dependent methyltransferases"/>
    <property type="match status" value="1"/>
</dbReference>
<dbReference type="InterPro" id="IPR050288">
    <property type="entry name" value="Cellulose_deg_GH3"/>
</dbReference>